<dbReference type="Pfam" id="PF13440">
    <property type="entry name" value="Polysacc_synt_3"/>
    <property type="match status" value="1"/>
</dbReference>
<feature type="transmembrane region" description="Helical" evidence="8">
    <location>
        <begin position="35"/>
        <end position="60"/>
    </location>
</feature>
<dbReference type="EMBL" id="BAAAMY010000005">
    <property type="protein sequence ID" value="GAA1920133.1"/>
    <property type="molecule type" value="Genomic_DNA"/>
</dbReference>
<evidence type="ECO:0008006" key="11">
    <source>
        <dbReference type="Google" id="ProtNLM"/>
    </source>
</evidence>
<evidence type="ECO:0000313" key="9">
    <source>
        <dbReference type="EMBL" id="GAA1920133.1"/>
    </source>
</evidence>
<feature type="transmembrane region" description="Helical" evidence="8">
    <location>
        <begin position="108"/>
        <end position="131"/>
    </location>
</feature>
<evidence type="ECO:0000256" key="5">
    <source>
        <dbReference type="ARBA" id="ARBA00022989"/>
    </source>
</evidence>
<feature type="transmembrane region" description="Helical" evidence="8">
    <location>
        <begin position="171"/>
        <end position="192"/>
    </location>
</feature>
<dbReference type="InterPro" id="IPR050833">
    <property type="entry name" value="Poly_Biosynth_Transport"/>
</dbReference>
<reference evidence="9 10" key="1">
    <citation type="journal article" date="2019" name="Int. J. Syst. Evol. Microbiol.">
        <title>The Global Catalogue of Microorganisms (GCM) 10K type strain sequencing project: providing services to taxonomists for standard genome sequencing and annotation.</title>
        <authorList>
            <consortium name="The Broad Institute Genomics Platform"/>
            <consortium name="The Broad Institute Genome Sequencing Center for Infectious Disease"/>
            <person name="Wu L."/>
            <person name="Ma J."/>
        </authorList>
    </citation>
    <scope>NUCLEOTIDE SEQUENCE [LARGE SCALE GENOMIC DNA]</scope>
    <source>
        <strain evidence="9 10">JCM 14046</strain>
    </source>
</reference>
<feature type="transmembrane region" description="Helical" evidence="8">
    <location>
        <begin position="137"/>
        <end position="159"/>
    </location>
</feature>
<dbReference type="PANTHER" id="PTHR30250:SF10">
    <property type="entry name" value="LIPOPOLYSACCHARIDE BIOSYNTHESIS PROTEIN WZXC"/>
    <property type="match status" value="1"/>
</dbReference>
<proteinExistence type="inferred from homology"/>
<feature type="transmembrane region" description="Helical" evidence="8">
    <location>
        <begin position="313"/>
        <end position="332"/>
    </location>
</feature>
<evidence type="ECO:0000256" key="4">
    <source>
        <dbReference type="ARBA" id="ARBA00022692"/>
    </source>
</evidence>
<keyword evidence="6 8" id="KW-0472">Membrane</keyword>
<keyword evidence="4 8" id="KW-0812">Transmembrane</keyword>
<protein>
    <recommendedName>
        <fullName evidence="11">Lipopolysaccharide biosynthesis protein</fullName>
    </recommendedName>
</protein>
<gene>
    <name evidence="9" type="ORF">GCM10009737_22060</name>
</gene>
<feature type="transmembrane region" description="Helical" evidence="8">
    <location>
        <begin position="470"/>
        <end position="491"/>
    </location>
</feature>
<evidence type="ECO:0000256" key="3">
    <source>
        <dbReference type="ARBA" id="ARBA00022475"/>
    </source>
</evidence>
<evidence type="ECO:0000256" key="1">
    <source>
        <dbReference type="ARBA" id="ARBA00004651"/>
    </source>
</evidence>
<evidence type="ECO:0000256" key="8">
    <source>
        <dbReference type="SAM" id="Phobius"/>
    </source>
</evidence>
<sequence>MTSPHDPAPAGPAPEPDPERPGGGGRTLRERIGRVAAASAAAVVFGQLVSLVQTVALARLLSPTEVGWFAAGSVLTAFASNVVEGGLRAGLVQREDRLDDAAETVFRATIVSGFLTMLLALGIAPLVALVFDSRTAGLVAASMAGGVFLFAFTNVPEALLQREFSVRRRLVVGPAVAVSFAVVSVTLAALGLGVWSMVIGSYASTLTWVATLWWICDWRPGRGRASLPMYRELVHFGFPLALGLFAEQTEKGVQAGVTGHVLGASGLGLFRYGERIAQIPVGALVEVSSVALFPAFSRIADDADRFRQSYLRALGLVVTAAAGVTALLVAIGEPLVVLVLGEQWRGAGVVLVAMAGLGLGKAFTTVSEEAIKGAGRTSLLNWYTLTEFTLTIALLLALVGPLGLVGVGLSVSVTALLVGLTVMTLARPVVGVRWRDLAATTLPAIVAAAGAGDVTHLLETELLRAETHSVLLGLALLALAGLVMLTSYVVLLRVLAPRAYRAASDVALTVLRRLRPRP</sequence>
<feature type="transmembrane region" description="Helical" evidence="8">
    <location>
        <begin position="405"/>
        <end position="425"/>
    </location>
</feature>
<organism evidence="9 10">
    <name type="scientific">Nocardioides lentus</name>
    <dbReference type="NCBI Taxonomy" id="338077"/>
    <lineage>
        <taxon>Bacteria</taxon>
        <taxon>Bacillati</taxon>
        <taxon>Actinomycetota</taxon>
        <taxon>Actinomycetes</taxon>
        <taxon>Propionibacteriales</taxon>
        <taxon>Nocardioidaceae</taxon>
        <taxon>Nocardioides</taxon>
    </lineage>
</organism>
<evidence type="ECO:0000256" key="2">
    <source>
        <dbReference type="ARBA" id="ARBA00007430"/>
    </source>
</evidence>
<feature type="transmembrane region" description="Helical" evidence="8">
    <location>
        <begin position="344"/>
        <end position="367"/>
    </location>
</feature>
<dbReference type="RefSeq" id="WP_344007113.1">
    <property type="nucleotide sequence ID" value="NZ_BAAAMY010000005.1"/>
</dbReference>
<dbReference type="Proteomes" id="UP001501612">
    <property type="component" value="Unassembled WGS sequence"/>
</dbReference>
<evidence type="ECO:0000256" key="6">
    <source>
        <dbReference type="ARBA" id="ARBA00023136"/>
    </source>
</evidence>
<feature type="transmembrane region" description="Helical" evidence="8">
    <location>
        <begin position="437"/>
        <end position="458"/>
    </location>
</feature>
<comment type="caution">
    <text evidence="9">The sequence shown here is derived from an EMBL/GenBank/DDBJ whole genome shotgun (WGS) entry which is preliminary data.</text>
</comment>
<accession>A0ABN2PF26</accession>
<keyword evidence="5 8" id="KW-1133">Transmembrane helix</keyword>
<feature type="transmembrane region" description="Helical" evidence="8">
    <location>
        <begin position="198"/>
        <end position="216"/>
    </location>
</feature>
<comment type="subcellular location">
    <subcellularLocation>
        <location evidence="1">Cell membrane</location>
        <topology evidence="1">Multi-pass membrane protein</topology>
    </subcellularLocation>
</comment>
<evidence type="ECO:0000256" key="7">
    <source>
        <dbReference type="SAM" id="MobiDB-lite"/>
    </source>
</evidence>
<feature type="transmembrane region" description="Helical" evidence="8">
    <location>
        <begin position="66"/>
        <end position="87"/>
    </location>
</feature>
<keyword evidence="10" id="KW-1185">Reference proteome</keyword>
<name>A0ABN2PF26_9ACTN</name>
<keyword evidence="3" id="KW-1003">Cell membrane</keyword>
<comment type="similarity">
    <text evidence="2">Belongs to the polysaccharide synthase family.</text>
</comment>
<dbReference type="PANTHER" id="PTHR30250">
    <property type="entry name" value="PST FAMILY PREDICTED COLANIC ACID TRANSPORTER"/>
    <property type="match status" value="1"/>
</dbReference>
<feature type="transmembrane region" description="Helical" evidence="8">
    <location>
        <begin position="379"/>
        <end position="399"/>
    </location>
</feature>
<feature type="compositionally biased region" description="Pro residues" evidence="7">
    <location>
        <begin position="1"/>
        <end position="15"/>
    </location>
</feature>
<evidence type="ECO:0000313" key="10">
    <source>
        <dbReference type="Proteomes" id="UP001501612"/>
    </source>
</evidence>
<feature type="region of interest" description="Disordered" evidence="7">
    <location>
        <begin position="1"/>
        <end position="27"/>
    </location>
</feature>